<name>A0A1L8R9V7_9ENTE</name>
<organism evidence="4 5">
    <name type="scientific">Enterococcus canintestini</name>
    <dbReference type="NCBI Taxonomy" id="317010"/>
    <lineage>
        <taxon>Bacteria</taxon>
        <taxon>Bacillati</taxon>
        <taxon>Bacillota</taxon>
        <taxon>Bacilli</taxon>
        <taxon>Lactobacillales</taxon>
        <taxon>Enterococcaceae</taxon>
        <taxon>Enterococcus</taxon>
    </lineage>
</organism>
<feature type="transmembrane region" description="Helical" evidence="2">
    <location>
        <begin position="139"/>
        <end position="159"/>
    </location>
</feature>
<dbReference type="CDD" id="cd00093">
    <property type="entry name" value="HTH_XRE"/>
    <property type="match status" value="1"/>
</dbReference>
<evidence type="ECO:0000313" key="5">
    <source>
        <dbReference type="Proteomes" id="UP000182835"/>
    </source>
</evidence>
<evidence type="ECO:0000256" key="1">
    <source>
        <dbReference type="ARBA" id="ARBA00023125"/>
    </source>
</evidence>
<dbReference type="InterPro" id="IPR001387">
    <property type="entry name" value="Cro/C1-type_HTH"/>
</dbReference>
<evidence type="ECO:0000259" key="3">
    <source>
        <dbReference type="PROSITE" id="PS50943"/>
    </source>
</evidence>
<dbReference type="RefSeq" id="WP_071863530.1">
    <property type="nucleotide sequence ID" value="NZ_JBHLVQ010000015.1"/>
</dbReference>
<dbReference type="InterPro" id="IPR010982">
    <property type="entry name" value="Lambda_DNA-bd_dom_sf"/>
</dbReference>
<evidence type="ECO:0000313" key="4">
    <source>
        <dbReference type="EMBL" id="OJG16561.1"/>
    </source>
</evidence>
<dbReference type="OrthoDB" id="4427456at2"/>
<evidence type="ECO:0000256" key="2">
    <source>
        <dbReference type="SAM" id="Phobius"/>
    </source>
</evidence>
<proteinExistence type="predicted"/>
<accession>A0A1L8R9V7</accession>
<dbReference type="SMART" id="SM00530">
    <property type="entry name" value="HTH_XRE"/>
    <property type="match status" value="1"/>
</dbReference>
<dbReference type="PANTHER" id="PTHR46558:SF13">
    <property type="entry name" value="HTH-TYPE TRANSCRIPTIONAL REGULATOR IMMR"/>
    <property type="match status" value="1"/>
</dbReference>
<comment type="caution">
    <text evidence="4">The sequence shown here is derived from an EMBL/GenBank/DDBJ whole genome shotgun (WGS) entry which is preliminary data.</text>
</comment>
<feature type="transmembrane region" description="Helical" evidence="2">
    <location>
        <begin position="103"/>
        <end position="127"/>
    </location>
</feature>
<dbReference type="Proteomes" id="UP000182835">
    <property type="component" value="Unassembled WGS sequence"/>
</dbReference>
<dbReference type="EMBL" id="JXKG01000001">
    <property type="protein sequence ID" value="OJG16561.1"/>
    <property type="molecule type" value="Genomic_DNA"/>
</dbReference>
<feature type="domain" description="HTH cro/C1-type" evidence="3">
    <location>
        <begin position="7"/>
        <end position="61"/>
    </location>
</feature>
<gene>
    <name evidence="4" type="ORF">RU96_GL000028</name>
</gene>
<dbReference type="PROSITE" id="PS50943">
    <property type="entry name" value="HTH_CROC1"/>
    <property type="match status" value="1"/>
</dbReference>
<dbReference type="STRING" id="317010.RU96_GL000028"/>
<keyword evidence="2" id="KW-0812">Transmembrane</keyword>
<keyword evidence="2" id="KW-1133">Transmembrane helix</keyword>
<dbReference type="GO" id="GO:0003677">
    <property type="term" value="F:DNA binding"/>
    <property type="evidence" value="ECO:0007669"/>
    <property type="project" value="UniProtKB-KW"/>
</dbReference>
<keyword evidence="1" id="KW-0238">DNA-binding</keyword>
<protein>
    <recommendedName>
        <fullName evidence="3">HTH cro/C1-type domain-containing protein</fullName>
    </recommendedName>
</protein>
<dbReference type="AlphaFoldDB" id="A0A1L8R9V7"/>
<dbReference type="Gene3D" id="1.10.260.40">
    <property type="entry name" value="lambda repressor-like DNA-binding domains"/>
    <property type="match status" value="1"/>
</dbReference>
<dbReference type="PANTHER" id="PTHR46558">
    <property type="entry name" value="TRACRIPTIONAL REGULATORY PROTEIN-RELATED-RELATED"/>
    <property type="match status" value="1"/>
</dbReference>
<keyword evidence="2" id="KW-0472">Membrane</keyword>
<reference evidence="4 5" key="1">
    <citation type="submission" date="2014-12" db="EMBL/GenBank/DDBJ databases">
        <title>Draft genome sequences of 29 type strains of Enterococci.</title>
        <authorList>
            <person name="Zhong Z."/>
            <person name="Sun Z."/>
            <person name="Liu W."/>
            <person name="Zhang W."/>
            <person name="Zhang H."/>
        </authorList>
    </citation>
    <scope>NUCLEOTIDE SEQUENCE [LARGE SCALE GENOMIC DNA]</scope>
    <source>
        <strain evidence="4 5">DSM 21207</strain>
    </source>
</reference>
<dbReference type="Pfam" id="PF01381">
    <property type="entry name" value="HTH_3"/>
    <property type="match status" value="1"/>
</dbReference>
<dbReference type="SUPFAM" id="SSF47413">
    <property type="entry name" value="lambda repressor-like DNA-binding domains"/>
    <property type="match status" value="1"/>
</dbReference>
<sequence>MALGDQLRANRKRIGLSQGEVATQLNITRQSISKWETGKGYPDLDNLVLLSEIYNVSIDELLKEDERNKNCIVGNSHDAIFMANHKIESKTEKYKEIKRDDSLLLMILAIVSCAIPPLGIIIPLLLYKKITTTDRFPKLLKFVCICCCLLSLYNSLLLANSWIFHYGDSSVEIIE</sequence>